<dbReference type="InterPro" id="IPR050464">
    <property type="entry name" value="Zeta_carotene_desat/Oxidored"/>
</dbReference>
<dbReference type="PANTHER" id="PTHR42923:SF3">
    <property type="entry name" value="PROTOPORPHYRINOGEN OXIDASE"/>
    <property type="match status" value="1"/>
</dbReference>
<dbReference type="eggNOG" id="COG1232">
    <property type="taxonomic scope" value="Bacteria"/>
</dbReference>
<dbReference type="Gene3D" id="1.10.3110.10">
    <property type="entry name" value="protoporphyrinogen ix oxidase, domain 3"/>
    <property type="match status" value="1"/>
</dbReference>
<organism evidence="2 3">
    <name type="scientific">Gordonia effusa NBRC 100432</name>
    <dbReference type="NCBI Taxonomy" id="1077974"/>
    <lineage>
        <taxon>Bacteria</taxon>
        <taxon>Bacillati</taxon>
        <taxon>Actinomycetota</taxon>
        <taxon>Actinomycetes</taxon>
        <taxon>Mycobacteriales</taxon>
        <taxon>Gordoniaceae</taxon>
        <taxon>Gordonia</taxon>
    </lineage>
</organism>
<keyword evidence="3" id="KW-1185">Reference proteome</keyword>
<reference evidence="2 3" key="1">
    <citation type="submission" date="2011-12" db="EMBL/GenBank/DDBJ databases">
        <title>Whole genome shotgun sequence of Gordonia effusa NBRC 100432.</title>
        <authorList>
            <person name="Yoshida I."/>
            <person name="Takarada H."/>
            <person name="Hosoyama A."/>
            <person name="Tsuchikane K."/>
            <person name="Katsumata H."/>
            <person name="Yamazaki S."/>
            <person name="Fujita N."/>
        </authorList>
    </citation>
    <scope>NUCLEOTIDE SEQUENCE [LARGE SCALE GENOMIC DNA]</scope>
    <source>
        <strain evidence="2 3">NBRC 100432</strain>
    </source>
</reference>
<evidence type="ECO:0000313" key="3">
    <source>
        <dbReference type="Proteomes" id="UP000035034"/>
    </source>
</evidence>
<dbReference type="OrthoDB" id="4496419at2"/>
<dbReference type="RefSeq" id="WP_007317640.1">
    <property type="nucleotide sequence ID" value="NZ_BAEH01000050.1"/>
</dbReference>
<dbReference type="Proteomes" id="UP000035034">
    <property type="component" value="Unassembled WGS sequence"/>
</dbReference>
<comment type="caution">
    <text evidence="2">The sequence shown here is derived from an EMBL/GenBank/DDBJ whole genome shotgun (WGS) entry which is preliminary data.</text>
</comment>
<dbReference type="PANTHER" id="PTHR42923">
    <property type="entry name" value="PROTOPORPHYRINOGEN OXIDASE"/>
    <property type="match status" value="1"/>
</dbReference>
<gene>
    <name evidence="2" type="primary">hemG</name>
    <name evidence="2" type="ORF">GOEFS_050_00810</name>
</gene>
<sequence length="450" mass="46106">MTVRLAIIGGGLSGLTAAYVARRTLGSDAVIDVYERDERPGGILRSASVAGRQVDVGAEAFVVRRPEAVALIAELGLADQVVSPSGHRPAVWAGERLHALPSPSLMGIPANAAAVGDLVDDSDRVRIDAERHRRLGWAPGTDMSVGELIDDRFGPAVTARSVDPMLGGVYSSLSADIGVREAIPALAARLDAGASSVTEAVTGLLPSASTAPVFGAVRGGYRVVVDRLAEASGAHWHCGSAPALSGVPGDWQVGGNAYDGVVVALPAPDAARLLADTVPDAAAELGKVAMAGSALVALALAPGIELPENSGVLVATGESLRAKAFTFSSRKWPHYEGSGAVWVRASFGRYTQPVTADDEMLIDWATKDLAHVCEVAGFPIDSAPIDAVVQRWPSGLPVYAPGHQASMMRVLAARPAGMGFAGAAYQGVGVPACIAQARAAVAAVVADRST</sequence>
<evidence type="ECO:0000259" key="1">
    <source>
        <dbReference type="Pfam" id="PF01593"/>
    </source>
</evidence>
<dbReference type="InterPro" id="IPR036188">
    <property type="entry name" value="FAD/NAD-bd_sf"/>
</dbReference>
<dbReference type="GO" id="GO:0016491">
    <property type="term" value="F:oxidoreductase activity"/>
    <property type="evidence" value="ECO:0007669"/>
    <property type="project" value="InterPro"/>
</dbReference>
<protein>
    <submittedName>
        <fullName evidence="2">Protoporphyrinogen oxidase</fullName>
    </submittedName>
</protein>
<dbReference type="EMBL" id="BAEH01000050">
    <property type="protein sequence ID" value="GAB18303.1"/>
    <property type="molecule type" value="Genomic_DNA"/>
</dbReference>
<evidence type="ECO:0000313" key="2">
    <source>
        <dbReference type="EMBL" id="GAB18303.1"/>
    </source>
</evidence>
<dbReference type="SUPFAM" id="SSF54373">
    <property type="entry name" value="FAD-linked reductases, C-terminal domain"/>
    <property type="match status" value="1"/>
</dbReference>
<accession>H0QZQ2</accession>
<dbReference type="InterPro" id="IPR002937">
    <property type="entry name" value="Amino_oxidase"/>
</dbReference>
<name>H0QZQ2_9ACTN</name>
<dbReference type="Pfam" id="PF01593">
    <property type="entry name" value="Amino_oxidase"/>
    <property type="match status" value="1"/>
</dbReference>
<feature type="domain" description="Amine oxidase" evidence="1">
    <location>
        <begin position="12"/>
        <end position="444"/>
    </location>
</feature>
<dbReference type="SUPFAM" id="SSF51905">
    <property type="entry name" value="FAD/NAD(P)-binding domain"/>
    <property type="match status" value="1"/>
</dbReference>
<dbReference type="Gene3D" id="3.50.50.60">
    <property type="entry name" value="FAD/NAD(P)-binding domain"/>
    <property type="match status" value="1"/>
</dbReference>
<dbReference type="AlphaFoldDB" id="H0QZQ2"/>
<dbReference type="Gene3D" id="3.90.660.20">
    <property type="entry name" value="Protoporphyrinogen oxidase, mitochondrial, domain 2"/>
    <property type="match status" value="1"/>
</dbReference>
<proteinExistence type="predicted"/>
<dbReference type="STRING" id="1077974.GOEFS_050_00810"/>